<name>X1H7H1_9ZZZZ</name>
<accession>X1H7H1</accession>
<gene>
    <name evidence="1" type="ORF">S03H2_42800</name>
</gene>
<evidence type="ECO:0000313" key="1">
    <source>
        <dbReference type="EMBL" id="GAH65352.1"/>
    </source>
</evidence>
<comment type="caution">
    <text evidence="1">The sequence shown here is derived from an EMBL/GenBank/DDBJ whole genome shotgun (WGS) entry which is preliminary data.</text>
</comment>
<proteinExistence type="predicted"/>
<protein>
    <submittedName>
        <fullName evidence="1">Uncharacterized protein</fullName>
    </submittedName>
</protein>
<feature type="non-terminal residue" evidence="1">
    <location>
        <position position="1"/>
    </location>
</feature>
<organism evidence="1">
    <name type="scientific">marine sediment metagenome</name>
    <dbReference type="NCBI Taxonomy" id="412755"/>
    <lineage>
        <taxon>unclassified sequences</taxon>
        <taxon>metagenomes</taxon>
        <taxon>ecological metagenomes</taxon>
    </lineage>
</organism>
<reference evidence="1" key="1">
    <citation type="journal article" date="2014" name="Front. Microbiol.">
        <title>High frequency of phylogenetically diverse reductive dehalogenase-homologous genes in deep subseafloor sedimentary metagenomes.</title>
        <authorList>
            <person name="Kawai M."/>
            <person name="Futagami T."/>
            <person name="Toyoda A."/>
            <person name="Takaki Y."/>
            <person name="Nishi S."/>
            <person name="Hori S."/>
            <person name="Arai W."/>
            <person name="Tsubouchi T."/>
            <person name="Morono Y."/>
            <person name="Uchiyama I."/>
            <person name="Ito T."/>
            <person name="Fujiyama A."/>
            <person name="Inagaki F."/>
            <person name="Takami H."/>
        </authorList>
    </citation>
    <scope>NUCLEOTIDE SEQUENCE</scope>
    <source>
        <strain evidence="1">Expedition CK06-06</strain>
    </source>
</reference>
<dbReference type="EMBL" id="BARU01026665">
    <property type="protein sequence ID" value="GAH65352.1"/>
    <property type="molecule type" value="Genomic_DNA"/>
</dbReference>
<sequence length="132" mass="16123">RKARKDNFNQWTFFKEEDRPKLYDWCKPQGDCWVIGNGRMKATISIKDGITTKIWLELENDSEHLEFYHREQAEKCIKHLRKKESIEQYIHELKIHVEHTVFPKNLYPYTREKYNMELLEKLLHSEEGIKNE</sequence>
<dbReference type="AlphaFoldDB" id="X1H7H1"/>